<comment type="caution">
    <text evidence="1">The sequence shown here is derived from an EMBL/GenBank/DDBJ whole genome shotgun (WGS) entry which is preliminary data.</text>
</comment>
<organism evidence="1 2">
    <name type="scientific">Pollutimonas harenae</name>
    <dbReference type="NCBI Taxonomy" id="657015"/>
    <lineage>
        <taxon>Bacteria</taxon>
        <taxon>Pseudomonadati</taxon>
        <taxon>Pseudomonadota</taxon>
        <taxon>Betaproteobacteria</taxon>
        <taxon>Burkholderiales</taxon>
        <taxon>Alcaligenaceae</taxon>
        <taxon>Pollutimonas</taxon>
    </lineage>
</organism>
<evidence type="ECO:0000313" key="1">
    <source>
        <dbReference type="EMBL" id="NYT85109.1"/>
    </source>
</evidence>
<proteinExistence type="predicted"/>
<protein>
    <recommendedName>
        <fullName evidence="3">Ribosomal protein S3AE</fullName>
    </recommendedName>
</protein>
<dbReference type="EMBL" id="JACCEV010000001">
    <property type="protein sequence ID" value="NYT85109.1"/>
    <property type="molecule type" value="Genomic_DNA"/>
</dbReference>
<evidence type="ECO:0000313" key="2">
    <source>
        <dbReference type="Proteomes" id="UP000554144"/>
    </source>
</evidence>
<dbReference type="AlphaFoldDB" id="A0A853H084"/>
<keyword evidence="2" id="KW-1185">Reference proteome</keyword>
<evidence type="ECO:0008006" key="3">
    <source>
        <dbReference type="Google" id="ProtNLM"/>
    </source>
</evidence>
<accession>A0A853H084</accession>
<dbReference type="OrthoDB" id="6120755at2"/>
<sequence length="136" mass="15040">MPSLRTACPPGTCICEREQLLSSPDNDMRVLLLTREEEKKLIRRLECLASLADLRHMQALIYKQLGVVVDVTASSGEVRTVMGLHIELREKPGLCRKVRASIPAAIRRGLAANERIVYELLDEGGLFGSGLSGMHE</sequence>
<reference evidence="1 2" key="1">
    <citation type="submission" date="2020-07" db="EMBL/GenBank/DDBJ databases">
        <title>Taxonomic revisions and descriptions of new bacterial species based on genomic comparisons in the high-G+C-content subgroup of the family Alcaligenaceae.</title>
        <authorList>
            <person name="Szabo A."/>
            <person name="Felfoldi T."/>
        </authorList>
    </citation>
    <scope>NUCLEOTIDE SEQUENCE [LARGE SCALE GENOMIC DNA]</scope>
    <source>
        <strain evidence="1 2">DSM 25667</strain>
    </source>
</reference>
<dbReference type="Proteomes" id="UP000554144">
    <property type="component" value="Unassembled WGS sequence"/>
</dbReference>
<gene>
    <name evidence="1" type="ORF">H0A62_05790</name>
</gene>
<name>A0A853H084_9BURK</name>
<dbReference type="RefSeq" id="WP_130037372.1">
    <property type="nucleotide sequence ID" value="NZ_JACCEV010000001.1"/>
</dbReference>